<name>A0ABT4MRI5_GORRU</name>
<dbReference type="PANTHER" id="PTHR30543:SF21">
    <property type="entry name" value="NAD(P)H-DEPENDENT FMN REDUCTASE LOT6"/>
    <property type="match status" value="1"/>
</dbReference>
<reference evidence="2" key="1">
    <citation type="submission" date="2022-12" db="EMBL/GenBank/DDBJ databases">
        <authorList>
            <person name="Krivoruchko A.V."/>
            <person name="Elkin A."/>
        </authorList>
    </citation>
    <scope>NUCLEOTIDE SEQUENCE</scope>
    <source>
        <strain evidence="2">IEGM 1388</strain>
    </source>
</reference>
<accession>A0ABT4MRI5</accession>
<dbReference type="Proteomes" id="UP001067235">
    <property type="component" value="Unassembled WGS sequence"/>
</dbReference>
<dbReference type="PANTHER" id="PTHR30543">
    <property type="entry name" value="CHROMATE REDUCTASE"/>
    <property type="match status" value="1"/>
</dbReference>
<dbReference type="Pfam" id="PF03358">
    <property type="entry name" value="FMN_red"/>
    <property type="match status" value="1"/>
</dbReference>
<dbReference type="Gene3D" id="3.40.50.360">
    <property type="match status" value="1"/>
</dbReference>
<dbReference type="RefSeq" id="WP_301570132.1">
    <property type="nucleotide sequence ID" value="NZ_JAPWIE010000002.1"/>
</dbReference>
<feature type="domain" description="NADPH-dependent FMN reductase-like" evidence="1">
    <location>
        <begin position="9"/>
        <end position="114"/>
    </location>
</feature>
<organism evidence="2 3">
    <name type="scientific">Gordonia rubripertincta</name>
    <name type="common">Rhodococcus corallinus</name>
    <dbReference type="NCBI Taxonomy" id="36822"/>
    <lineage>
        <taxon>Bacteria</taxon>
        <taxon>Bacillati</taxon>
        <taxon>Actinomycetota</taxon>
        <taxon>Actinomycetes</taxon>
        <taxon>Mycobacteriales</taxon>
        <taxon>Gordoniaceae</taxon>
        <taxon>Gordonia</taxon>
    </lineage>
</organism>
<dbReference type="InterPro" id="IPR029039">
    <property type="entry name" value="Flavoprotein-like_sf"/>
</dbReference>
<dbReference type="SUPFAM" id="SSF52218">
    <property type="entry name" value="Flavoproteins"/>
    <property type="match status" value="1"/>
</dbReference>
<comment type="caution">
    <text evidence="2">The sequence shown here is derived from an EMBL/GenBank/DDBJ whole genome shotgun (WGS) entry which is preliminary data.</text>
</comment>
<proteinExistence type="predicted"/>
<protein>
    <submittedName>
        <fullName evidence="2">NAD(P)H-dependent oxidoreductase</fullName>
    </submittedName>
</protein>
<evidence type="ECO:0000259" key="1">
    <source>
        <dbReference type="Pfam" id="PF03358"/>
    </source>
</evidence>
<dbReference type="InterPro" id="IPR050712">
    <property type="entry name" value="NAD(P)H-dep_reductase"/>
</dbReference>
<dbReference type="EMBL" id="JAPWIE010000002">
    <property type="protein sequence ID" value="MCZ4549615.1"/>
    <property type="molecule type" value="Genomic_DNA"/>
</dbReference>
<dbReference type="InterPro" id="IPR005025">
    <property type="entry name" value="FMN_Rdtase-like_dom"/>
</dbReference>
<sequence>MPDQAAAGRLLVISGSTRSGSTNTAFCRTVISFASGELIVDGILDVAMLPHFNPDDDREPLPATVHALRTAIAAADAVLFCTPEYAGTLPGSFKNLLDWTVGGTEMTGKPVASAQSRRPSALC</sequence>
<evidence type="ECO:0000313" key="2">
    <source>
        <dbReference type="EMBL" id="MCZ4549615.1"/>
    </source>
</evidence>
<keyword evidence="3" id="KW-1185">Reference proteome</keyword>
<gene>
    <name evidence="2" type="ORF">O4213_06460</name>
</gene>
<evidence type="ECO:0000313" key="3">
    <source>
        <dbReference type="Proteomes" id="UP001067235"/>
    </source>
</evidence>